<dbReference type="InterPro" id="IPR006091">
    <property type="entry name" value="Acyl-CoA_Oxase/DH_mid-dom"/>
</dbReference>
<dbReference type="Pfam" id="PF02771">
    <property type="entry name" value="Acyl-CoA_dh_N"/>
    <property type="match status" value="1"/>
</dbReference>
<dbReference type="Gene3D" id="1.10.540.10">
    <property type="entry name" value="Acyl-CoA dehydrogenase/oxidase, N-terminal domain"/>
    <property type="match status" value="1"/>
</dbReference>
<dbReference type="InterPro" id="IPR037069">
    <property type="entry name" value="AcylCoA_DH/ox_N_sf"/>
</dbReference>
<evidence type="ECO:0000256" key="3">
    <source>
        <dbReference type="ARBA" id="ARBA00022630"/>
    </source>
</evidence>
<keyword evidence="11" id="KW-1185">Reference proteome</keyword>
<dbReference type="GeneID" id="172367"/>
<dbReference type="SUPFAM" id="SSF56645">
    <property type="entry name" value="Acyl-CoA dehydrogenase NM domain-like"/>
    <property type="match status" value="1"/>
</dbReference>
<dbReference type="Pfam" id="PF00441">
    <property type="entry name" value="Acyl-CoA_dh_1"/>
    <property type="match status" value="1"/>
</dbReference>
<dbReference type="SUPFAM" id="SSF47203">
    <property type="entry name" value="Acyl-CoA dehydrogenase C-terminal domain-like"/>
    <property type="match status" value="1"/>
</dbReference>
<dbReference type="eggNOG" id="KOG0139">
    <property type="taxonomic scope" value="Eukaryota"/>
</dbReference>
<reference evidence="10 11" key="1">
    <citation type="journal article" date="1998" name="Science">
        <title>Genome sequence of the nematode C. elegans: a platform for investigating biology.</title>
        <authorList>
            <consortium name="The C. elegans sequencing consortium"/>
            <person name="Sulson J.E."/>
            <person name="Waterston R."/>
        </authorList>
    </citation>
    <scope>NUCLEOTIDE SEQUENCE [LARGE SCALE GENOMIC DNA]</scope>
    <source>
        <strain evidence="10 11">Bristol N2</strain>
    </source>
</reference>
<dbReference type="PANTHER" id="PTHR43884">
    <property type="entry name" value="ACYL-COA DEHYDROGENASE"/>
    <property type="match status" value="1"/>
</dbReference>
<dbReference type="GO" id="GO:0050660">
    <property type="term" value="F:flavin adenine dinucleotide binding"/>
    <property type="evidence" value="ECO:0007669"/>
    <property type="project" value="InterPro"/>
</dbReference>
<dbReference type="KEGG" id="cel:CELE_T10E9.9"/>
<dbReference type="InterPro" id="IPR036250">
    <property type="entry name" value="AcylCo_DH-like_C"/>
</dbReference>
<keyword evidence="3 6" id="KW-0285">Flavoprotein</keyword>
<dbReference type="InterPro" id="IPR006089">
    <property type="entry name" value="Acyl-CoA_DH_CS"/>
</dbReference>
<dbReference type="FunFam" id="1.10.540.10:FF:000012">
    <property type="entry name" value="Acyl-CoA dehydrogenase short/branched chain"/>
    <property type="match status" value="1"/>
</dbReference>
<dbReference type="PANTHER" id="PTHR43884:SF17">
    <property type="entry name" value="SHORT_BRANCHED CHAIN SPECIFIC ACYL-COA DEHYDROGENASE, MITOCHONDRIAL"/>
    <property type="match status" value="1"/>
</dbReference>
<dbReference type="EMBL" id="BX284601">
    <property type="protein sequence ID" value="CTQ86374.1"/>
    <property type="molecule type" value="Genomic_DNA"/>
</dbReference>
<gene>
    <name evidence="10 12" type="primary">acdh-4</name>
    <name evidence="10" type="ORF">CELE_T10E9.9</name>
    <name evidence="12" type="ORF">T10E9.9</name>
</gene>
<dbReference type="RefSeq" id="NP_001300435.1">
    <property type="nucleotide sequence ID" value="NM_001313506.3"/>
</dbReference>
<dbReference type="OrthoDB" id="10262177at2759"/>
<dbReference type="FunFam" id="2.40.110.10:FF:000001">
    <property type="entry name" value="Acyl-CoA dehydrogenase, mitochondrial"/>
    <property type="match status" value="1"/>
</dbReference>
<accession>A0A0K3AQR2</accession>
<proteinExistence type="inferred from homology"/>
<dbReference type="AGR" id="WB:WBGene00020419"/>
<dbReference type="Gene3D" id="1.20.140.10">
    <property type="entry name" value="Butyryl-CoA Dehydrogenase, subunit A, domain 3"/>
    <property type="match status" value="1"/>
</dbReference>
<comment type="similarity">
    <text evidence="2 6">Belongs to the acyl-CoA dehydrogenase family.</text>
</comment>
<evidence type="ECO:0000259" key="7">
    <source>
        <dbReference type="Pfam" id="PF00441"/>
    </source>
</evidence>
<keyword evidence="5 6" id="KW-0560">Oxidoreductase</keyword>
<evidence type="ECO:0000256" key="1">
    <source>
        <dbReference type="ARBA" id="ARBA00001974"/>
    </source>
</evidence>
<dbReference type="InterPro" id="IPR009075">
    <property type="entry name" value="AcylCo_DH/oxidase_C"/>
</dbReference>
<feature type="domain" description="Acyl-CoA oxidase/dehydrogenase middle" evidence="8">
    <location>
        <begin position="157"/>
        <end position="252"/>
    </location>
</feature>
<dbReference type="PROSITE" id="PS00072">
    <property type="entry name" value="ACYL_COA_DH_1"/>
    <property type="match status" value="1"/>
</dbReference>
<dbReference type="AlphaFoldDB" id="A0A0K3AQR2"/>
<dbReference type="Bgee" id="WBGene00020419">
    <property type="expression patterns" value="Expressed in germ line (C elegans) and 3 other cell types or tissues"/>
</dbReference>
<dbReference type="FunFam" id="1.20.140.10:FF:000086">
    <property type="entry name" value="Acyl CoA DeHydrogenase"/>
    <property type="match status" value="1"/>
</dbReference>
<sequence length="385" mass="42511">MSLLVHQLRLSSCRRLISSTSSLLSSKPRNEDDIPHPLQVLSEQETGFVKTVRQFADTVIKPLVREMDRTSEMTPAVINGCFENGLMGIEVPEKYGGPGATFFDAALVIEEISKVDASVGAMVDVHNTLFIPLIIELGTEKQKEKYLPKCYTSSVGSFALSETGSGSDAFALKTTAKKDGDDYVINGSKMWISNSEQSETFLVFANADPSKGYKGITCFIVEKGTKGFTIGKHEDKLGVRSSSTCPLHFDNVRVHKSAILGEFGKGYKYAIEYLNAGRIGIGAQMLGLAQGCFDQTIPYLQQREQFGQRIIDFQGMQHQIAQVRTEIEAARLLVYNAARMKQHGLPFVREAAMAKLFASPKNSPSRNTIVTVKLERFTKELPTFN</sequence>
<evidence type="ECO:0000313" key="10">
    <source>
        <dbReference type="EMBL" id="CTQ86374.1"/>
    </source>
</evidence>
<feature type="domain" description="Acyl-CoA dehydrogenase/oxidase N-terminal" evidence="9">
    <location>
        <begin position="43"/>
        <end position="151"/>
    </location>
</feature>
<dbReference type="GO" id="GO:0003995">
    <property type="term" value="F:acyl-CoA dehydrogenase activity"/>
    <property type="evidence" value="ECO:0000318"/>
    <property type="project" value="GO_Central"/>
</dbReference>
<dbReference type="Gene3D" id="2.40.110.10">
    <property type="entry name" value="Butyryl-CoA Dehydrogenase, subunit A, domain 2"/>
    <property type="match status" value="1"/>
</dbReference>
<evidence type="ECO:0000259" key="9">
    <source>
        <dbReference type="Pfam" id="PF02771"/>
    </source>
</evidence>
<dbReference type="STRING" id="6239.T10E9.9b.1"/>
<evidence type="ECO:0000259" key="8">
    <source>
        <dbReference type="Pfam" id="PF02770"/>
    </source>
</evidence>
<evidence type="ECO:0000313" key="12">
    <source>
        <dbReference type="WormBase" id="T10E9.9b"/>
    </source>
</evidence>
<dbReference type="SMR" id="A0A0K3AQR2"/>
<evidence type="ECO:0000256" key="4">
    <source>
        <dbReference type="ARBA" id="ARBA00022827"/>
    </source>
</evidence>
<dbReference type="WormBase" id="T10E9.9b">
    <property type="protein sequence ID" value="CE50148"/>
    <property type="gene ID" value="WBGene00020419"/>
    <property type="gene designation" value="acdh-4"/>
</dbReference>
<name>A0A0K3AQR2_CAEEL</name>
<dbReference type="InterPro" id="IPR009100">
    <property type="entry name" value="AcylCoA_DH/oxidase_NM_dom_sf"/>
</dbReference>
<keyword evidence="4 6" id="KW-0274">FAD</keyword>
<organism evidence="10 11">
    <name type="scientific">Caenorhabditis elegans</name>
    <dbReference type="NCBI Taxonomy" id="6239"/>
    <lineage>
        <taxon>Eukaryota</taxon>
        <taxon>Metazoa</taxon>
        <taxon>Ecdysozoa</taxon>
        <taxon>Nematoda</taxon>
        <taxon>Chromadorea</taxon>
        <taxon>Rhabditida</taxon>
        <taxon>Rhabditina</taxon>
        <taxon>Rhabditomorpha</taxon>
        <taxon>Rhabditoidea</taxon>
        <taxon>Rhabditidae</taxon>
        <taxon>Peloderinae</taxon>
        <taxon>Caenorhabditis</taxon>
    </lineage>
</organism>
<evidence type="ECO:0000256" key="5">
    <source>
        <dbReference type="ARBA" id="ARBA00023002"/>
    </source>
</evidence>
<evidence type="ECO:0000256" key="6">
    <source>
        <dbReference type="RuleBase" id="RU362125"/>
    </source>
</evidence>
<dbReference type="InParanoid" id="A0A0K3AQR2"/>
<dbReference type="Pfam" id="PF02770">
    <property type="entry name" value="Acyl-CoA_dh_M"/>
    <property type="match status" value="1"/>
</dbReference>
<dbReference type="GO" id="GO:0005739">
    <property type="term" value="C:mitochondrion"/>
    <property type="evidence" value="ECO:0000318"/>
    <property type="project" value="GO_Central"/>
</dbReference>
<dbReference type="ExpressionAtlas" id="A0A0K3AQR2">
    <property type="expression patterns" value="baseline and differential"/>
</dbReference>
<dbReference type="FunCoup" id="A0A0K3AQR2">
    <property type="interactions" value="1138"/>
</dbReference>
<comment type="cofactor">
    <cofactor evidence="1 6">
        <name>FAD</name>
        <dbReference type="ChEBI" id="CHEBI:57692"/>
    </cofactor>
</comment>
<protein>
    <submittedName>
        <fullName evidence="10">Short/branched chain specific acyl-CoA dehydrogenase, mitochondrial</fullName>
    </submittedName>
</protein>
<dbReference type="OMA" id="ADFALVW"/>
<dbReference type="InterPro" id="IPR013786">
    <property type="entry name" value="AcylCoA_DH/ox_N"/>
</dbReference>
<evidence type="ECO:0000256" key="2">
    <source>
        <dbReference type="ARBA" id="ARBA00009347"/>
    </source>
</evidence>
<feature type="domain" description="Acyl-CoA dehydrogenase/oxidase C-terminal" evidence="7">
    <location>
        <begin position="264"/>
        <end position="359"/>
    </location>
</feature>
<evidence type="ECO:0000313" key="11">
    <source>
        <dbReference type="Proteomes" id="UP000001940"/>
    </source>
</evidence>
<dbReference type="InterPro" id="IPR046373">
    <property type="entry name" value="Acyl-CoA_Oxase/DH_mid-dom_sf"/>
</dbReference>
<dbReference type="CTD" id="172367"/>
<dbReference type="Proteomes" id="UP000001940">
    <property type="component" value="Chromosome I"/>
</dbReference>